<dbReference type="InterPro" id="IPR028098">
    <property type="entry name" value="Glyco_trans_4-like_N"/>
</dbReference>
<dbReference type="Gene3D" id="3.40.50.2000">
    <property type="entry name" value="Glycogen Phosphorylase B"/>
    <property type="match status" value="2"/>
</dbReference>
<dbReference type="EMBL" id="AP011711">
    <property type="protein sequence ID" value="BAL55163.1"/>
    <property type="molecule type" value="Genomic_DNA"/>
</dbReference>
<proteinExistence type="predicted"/>
<accession>H5SG77</accession>
<evidence type="ECO:0000313" key="3">
    <source>
        <dbReference type="EMBL" id="BAL55163.1"/>
    </source>
</evidence>
<sequence>MYQGIKNLMEEVYRNFPFDLIHAHEVLPDGHAGAILKRQFNCPLVLTLHGSSDIYKASQLSKLHKRKVAETLNEADVVIAVSSQLSKIVEKEYSSRSKMLVINNGFSPNRIYRGYLPASSTMATLLTVGSLVERKGHRYLLLALAELVKNHSNIKLLIIGDGPKRVELERLIDKLSLQEHVDLLGFIPPERLAEFYAASDIFVLPSWQEAFGIVYLEAMANGKPVIGCQGEGIEDFVEHKKTGCLVKPKDVDSLVEALDYLLSHPKEAKAMGERARETALQYTWERNAERTIEVYKEVLSGKCVASSDT</sequence>
<name>H5SG77_9BACT</name>
<dbReference type="GO" id="GO:0016757">
    <property type="term" value="F:glycosyltransferase activity"/>
    <property type="evidence" value="ECO:0007669"/>
    <property type="project" value="InterPro"/>
</dbReference>
<keyword evidence="3" id="KW-0808">Transferase</keyword>
<protein>
    <submittedName>
        <fullName evidence="3">Glycosyl transferase family 1</fullName>
    </submittedName>
</protein>
<organism evidence="3">
    <name type="scientific">uncultured Acetothermia bacterium</name>
    <dbReference type="NCBI Taxonomy" id="236499"/>
    <lineage>
        <taxon>Bacteria</taxon>
        <taxon>Candidatus Bipolaricaulota</taxon>
        <taxon>environmental samples</taxon>
    </lineage>
</organism>
<evidence type="ECO:0000259" key="2">
    <source>
        <dbReference type="Pfam" id="PF13439"/>
    </source>
</evidence>
<dbReference type="SUPFAM" id="SSF53756">
    <property type="entry name" value="UDP-Glycosyltransferase/glycogen phosphorylase"/>
    <property type="match status" value="1"/>
</dbReference>
<dbReference type="Pfam" id="PF13439">
    <property type="entry name" value="Glyco_transf_4"/>
    <property type="match status" value="1"/>
</dbReference>
<dbReference type="InterPro" id="IPR050194">
    <property type="entry name" value="Glycosyltransferase_grp1"/>
</dbReference>
<dbReference type="PANTHER" id="PTHR45947">
    <property type="entry name" value="SULFOQUINOVOSYL TRANSFERASE SQD2"/>
    <property type="match status" value="1"/>
</dbReference>
<feature type="domain" description="Glycosyltransferase subfamily 4-like N-terminal" evidence="2">
    <location>
        <begin position="10"/>
        <end position="110"/>
    </location>
</feature>
<feature type="domain" description="Glycosyl transferase family 1" evidence="1">
    <location>
        <begin position="121"/>
        <end position="277"/>
    </location>
</feature>
<reference evidence="3" key="2">
    <citation type="journal article" date="2012" name="PLoS ONE">
        <title>A Deeply Branching Thermophilic Bacterium with an Ancient Acetyl-CoA Pathway Dominates a Subsurface Ecosystem.</title>
        <authorList>
            <person name="Takami H."/>
            <person name="Noguchi H."/>
            <person name="Takaki Y."/>
            <person name="Uchiyama I."/>
            <person name="Toyoda A."/>
            <person name="Nishi S."/>
            <person name="Chee G.-J."/>
            <person name="Arai W."/>
            <person name="Nunoura T."/>
            <person name="Itoh T."/>
            <person name="Hattori M."/>
            <person name="Takai K."/>
        </authorList>
    </citation>
    <scope>NUCLEOTIDE SEQUENCE</scope>
</reference>
<dbReference type="AlphaFoldDB" id="H5SG77"/>
<evidence type="ECO:0000259" key="1">
    <source>
        <dbReference type="Pfam" id="PF00534"/>
    </source>
</evidence>
<dbReference type="InterPro" id="IPR001296">
    <property type="entry name" value="Glyco_trans_1"/>
</dbReference>
<dbReference type="Pfam" id="PF00534">
    <property type="entry name" value="Glycos_transf_1"/>
    <property type="match status" value="1"/>
</dbReference>
<gene>
    <name evidence="3" type="ORF">HGMM_F23G10C16</name>
</gene>
<reference evidence="3" key="1">
    <citation type="journal article" date="2005" name="Environ. Microbiol.">
        <title>Genetic and functional properties of uncultivated thermophilic crenarchaeotes from a subsurface gold mine as revealed by analysis of genome fragments.</title>
        <authorList>
            <person name="Nunoura T."/>
            <person name="Hirayama H."/>
            <person name="Takami H."/>
            <person name="Oida H."/>
            <person name="Nishi S."/>
            <person name="Shimamura S."/>
            <person name="Suzuki Y."/>
            <person name="Inagaki F."/>
            <person name="Takai K."/>
            <person name="Nealson K.H."/>
            <person name="Horikoshi K."/>
        </authorList>
    </citation>
    <scope>NUCLEOTIDE SEQUENCE</scope>
</reference>
<dbReference type="PANTHER" id="PTHR45947:SF3">
    <property type="entry name" value="SULFOQUINOVOSYL TRANSFERASE SQD2"/>
    <property type="match status" value="1"/>
</dbReference>